<gene>
    <name evidence="2" type="primary">srtB</name>
    <name evidence="3" type="ORF">CS009_10450</name>
    <name evidence="2" type="ORF">CS010_10340</name>
</gene>
<dbReference type="CDD" id="cd05826">
    <property type="entry name" value="Sortase_B"/>
    <property type="match status" value="1"/>
</dbReference>
<organism evidence="2 5">
    <name type="scientific">Streptococcus macedonicus</name>
    <name type="common">Streptococcus gallolyticus macedonicus</name>
    <dbReference type="NCBI Taxonomy" id="59310"/>
    <lineage>
        <taxon>Bacteria</taxon>
        <taxon>Bacillati</taxon>
        <taxon>Bacillota</taxon>
        <taxon>Bacilli</taxon>
        <taxon>Lactobacillales</taxon>
        <taxon>Streptococcaceae</taxon>
        <taxon>Streptococcus</taxon>
    </lineage>
</organism>
<protein>
    <submittedName>
        <fullName evidence="2">SrtB family sortase</fullName>
    </submittedName>
</protein>
<reference evidence="4 5" key="1">
    <citation type="submission" date="2017-10" db="EMBL/GenBank/DDBJ databases">
        <title>Whole-genome sequence of three Streptococcus macedonicus strains isolated from Italian cheeses of the Veneto region.</title>
        <authorList>
            <person name="Treu L."/>
            <person name="De Diego-Diaz B."/>
            <person name="Papadimitriou K."/>
            <person name="Tsakalidou E."/>
            <person name="Corich V."/>
            <person name="Giacomini A."/>
        </authorList>
    </citation>
    <scope>NUCLEOTIDE SEQUENCE [LARGE SCALE GENOMIC DNA]</scope>
    <source>
        <strain evidence="3 4">19AS</strain>
        <strain evidence="2 5">27MV</strain>
    </source>
</reference>
<proteinExistence type="predicted"/>
<dbReference type="AlphaFoldDB" id="A0A2G3NQA1"/>
<dbReference type="EMBL" id="PEBM01000064">
    <property type="protein sequence ID" value="PHV55575.1"/>
    <property type="molecule type" value="Genomic_DNA"/>
</dbReference>
<dbReference type="Gene3D" id="2.40.260.10">
    <property type="entry name" value="Sortase"/>
    <property type="match status" value="1"/>
</dbReference>
<dbReference type="SUPFAM" id="SSF63817">
    <property type="entry name" value="Sortase"/>
    <property type="match status" value="1"/>
</dbReference>
<keyword evidence="1" id="KW-1133">Transmembrane helix</keyword>
<evidence type="ECO:0000256" key="1">
    <source>
        <dbReference type="SAM" id="Phobius"/>
    </source>
</evidence>
<evidence type="ECO:0000313" key="3">
    <source>
        <dbReference type="EMBL" id="PHV55731.1"/>
    </source>
</evidence>
<sequence length="237" mass="27037">MILFFKTLNRVIDHCIMILFIGILFIAAIGLYDSYYLMKHAGADNYSKYHHKTVDFKKLKALNPEVVSWLTVKGTHIDYPVVQGKTNLDYINKSVEGDYSLSGSVFLDCRNQSDFSNPYSIIYAHHMDGDVMFGELPKFEQKAFFKKHQTATLYFPDGTQKKLKLFACLKTDAYDNLLFNPTGIQSEMLMTTFLSYIKQKSIQYRTPKIDTSSHIVALSTCEDTTTDGRVMVLGILS</sequence>
<dbReference type="NCBIfam" id="TIGR03064">
    <property type="entry name" value="sortase_srtB"/>
    <property type="match status" value="1"/>
</dbReference>
<dbReference type="Proteomes" id="UP000221763">
    <property type="component" value="Unassembled WGS sequence"/>
</dbReference>
<keyword evidence="1" id="KW-0812">Transmembrane</keyword>
<accession>A0A2G3NQA1</accession>
<evidence type="ECO:0000313" key="5">
    <source>
        <dbReference type="Proteomes" id="UP000222913"/>
    </source>
</evidence>
<dbReference type="RefSeq" id="WP_099390851.1">
    <property type="nucleotide sequence ID" value="NZ_PEBM01000064.1"/>
</dbReference>
<dbReference type="EMBL" id="PEBN01000059">
    <property type="protein sequence ID" value="PHV55731.1"/>
    <property type="molecule type" value="Genomic_DNA"/>
</dbReference>
<dbReference type="GO" id="GO:0016787">
    <property type="term" value="F:hydrolase activity"/>
    <property type="evidence" value="ECO:0007669"/>
    <property type="project" value="UniProtKB-KW"/>
</dbReference>
<evidence type="ECO:0000313" key="4">
    <source>
        <dbReference type="Proteomes" id="UP000221763"/>
    </source>
</evidence>
<dbReference type="InterPro" id="IPR009835">
    <property type="entry name" value="SrtB"/>
</dbReference>
<comment type="caution">
    <text evidence="2">The sequence shown here is derived from an EMBL/GenBank/DDBJ whole genome shotgun (WGS) entry which is preliminary data.</text>
</comment>
<dbReference type="Proteomes" id="UP000222913">
    <property type="component" value="Unassembled WGS sequence"/>
</dbReference>
<dbReference type="InterPro" id="IPR023365">
    <property type="entry name" value="Sortase_dom-sf"/>
</dbReference>
<name>A0A2G3NQA1_STRMC</name>
<keyword evidence="1" id="KW-0472">Membrane</keyword>
<evidence type="ECO:0000313" key="2">
    <source>
        <dbReference type="EMBL" id="PHV55575.1"/>
    </source>
</evidence>
<feature type="transmembrane region" description="Helical" evidence="1">
    <location>
        <begin position="12"/>
        <end position="32"/>
    </location>
</feature>